<name>A0A502KLQ1_9GAMM</name>
<feature type="coiled-coil region" evidence="1">
    <location>
        <begin position="80"/>
        <end position="107"/>
    </location>
</feature>
<sequence length="109" mass="12275">MTIIDEILVCANQLANEGKKPTVALIKAKLAKPAPLPSIISTLKTWQHDPEFISVTQEEDIELNSENTPPSSEEVKLIIQQTLNDELAEMKRELSDLKELIKQLSKRLK</sequence>
<dbReference type="Proteomes" id="UP000315303">
    <property type="component" value="Unassembled WGS sequence"/>
</dbReference>
<evidence type="ECO:0000313" key="2">
    <source>
        <dbReference type="EMBL" id="TPH12550.1"/>
    </source>
</evidence>
<dbReference type="AlphaFoldDB" id="A0A502KLQ1"/>
<evidence type="ECO:0008006" key="4">
    <source>
        <dbReference type="Google" id="ProtNLM"/>
    </source>
</evidence>
<reference evidence="2 3" key="1">
    <citation type="submission" date="2019-01" db="EMBL/GenBank/DDBJ databases">
        <title>Litorilituus lipolytica sp. nov., isolated from intertidal sand of the Yellow Sea in China.</title>
        <authorList>
            <person name="Liu A."/>
        </authorList>
    </citation>
    <scope>NUCLEOTIDE SEQUENCE [LARGE SCALE GENOMIC DNA]</scope>
    <source>
        <strain evidence="2 3">RZ04</strain>
    </source>
</reference>
<keyword evidence="1" id="KW-0175">Coiled coil</keyword>
<keyword evidence="3" id="KW-1185">Reference proteome</keyword>
<dbReference type="EMBL" id="SAWY01000040">
    <property type="protein sequence ID" value="TPH12550.1"/>
    <property type="molecule type" value="Genomic_DNA"/>
</dbReference>
<gene>
    <name evidence="2" type="ORF">EPA86_16550</name>
</gene>
<comment type="caution">
    <text evidence="2">The sequence shown here is derived from an EMBL/GenBank/DDBJ whole genome shotgun (WGS) entry which is preliminary data.</text>
</comment>
<evidence type="ECO:0000256" key="1">
    <source>
        <dbReference type="SAM" id="Coils"/>
    </source>
</evidence>
<protein>
    <recommendedName>
        <fullName evidence="4">KfrA N-terminal DNA-binding domain-containing protein</fullName>
    </recommendedName>
</protein>
<dbReference type="OrthoDB" id="6314559at2"/>
<dbReference type="RefSeq" id="WP_140605498.1">
    <property type="nucleotide sequence ID" value="NZ_SAWY01000040.1"/>
</dbReference>
<evidence type="ECO:0000313" key="3">
    <source>
        <dbReference type="Proteomes" id="UP000315303"/>
    </source>
</evidence>
<organism evidence="2 3">
    <name type="scientific">Litorilituus lipolyticus</name>
    <dbReference type="NCBI Taxonomy" id="2491017"/>
    <lineage>
        <taxon>Bacteria</taxon>
        <taxon>Pseudomonadati</taxon>
        <taxon>Pseudomonadota</taxon>
        <taxon>Gammaproteobacteria</taxon>
        <taxon>Alteromonadales</taxon>
        <taxon>Colwelliaceae</taxon>
        <taxon>Litorilituus</taxon>
    </lineage>
</organism>
<accession>A0A502KLQ1</accession>
<proteinExistence type="predicted"/>